<feature type="region of interest" description="Disordered" evidence="1">
    <location>
        <begin position="145"/>
        <end position="181"/>
    </location>
</feature>
<accession>A0AAV7NUL2</accession>
<evidence type="ECO:0000256" key="1">
    <source>
        <dbReference type="SAM" id="MobiDB-lite"/>
    </source>
</evidence>
<feature type="region of interest" description="Disordered" evidence="1">
    <location>
        <begin position="39"/>
        <end position="104"/>
    </location>
</feature>
<comment type="caution">
    <text evidence="2">The sequence shown here is derived from an EMBL/GenBank/DDBJ whole genome shotgun (WGS) entry which is preliminary data.</text>
</comment>
<keyword evidence="3" id="KW-1185">Reference proteome</keyword>
<name>A0AAV7NUL2_PLEWA</name>
<sequence length="181" mass="19390">MVARRFREATLCQSSSRPVPSRCYGLWLRPHLQQGCVRSPAQPRLTARPQHAPRAERGTGGESRGRAPFSLPSGRSGSVQQARVSRQAGVAAPPGRRPRTGAQRQLRSPGAFFLGRGCVASLVCGGPRPERCTSFLRDPCCVSGSERSCQEESPVRSQPGRVSPAVILSFGPVGPQRGHGL</sequence>
<proteinExistence type="predicted"/>
<protein>
    <submittedName>
        <fullName evidence="2">Uncharacterized protein</fullName>
    </submittedName>
</protein>
<feature type="compositionally biased region" description="Polar residues" evidence="1">
    <location>
        <begin position="73"/>
        <end position="84"/>
    </location>
</feature>
<dbReference type="Proteomes" id="UP001066276">
    <property type="component" value="Chromosome 8"/>
</dbReference>
<gene>
    <name evidence="2" type="ORF">NDU88_006504</name>
</gene>
<evidence type="ECO:0000313" key="3">
    <source>
        <dbReference type="Proteomes" id="UP001066276"/>
    </source>
</evidence>
<organism evidence="2 3">
    <name type="scientific">Pleurodeles waltl</name>
    <name type="common">Iberian ribbed newt</name>
    <dbReference type="NCBI Taxonomy" id="8319"/>
    <lineage>
        <taxon>Eukaryota</taxon>
        <taxon>Metazoa</taxon>
        <taxon>Chordata</taxon>
        <taxon>Craniata</taxon>
        <taxon>Vertebrata</taxon>
        <taxon>Euteleostomi</taxon>
        <taxon>Amphibia</taxon>
        <taxon>Batrachia</taxon>
        <taxon>Caudata</taxon>
        <taxon>Salamandroidea</taxon>
        <taxon>Salamandridae</taxon>
        <taxon>Pleurodelinae</taxon>
        <taxon>Pleurodeles</taxon>
    </lineage>
</organism>
<evidence type="ECO:0000313" key="2">
    <source>
        <dbReference type="EMBL" id="KAJ1118309.1"/>
    </source>
</evidence>
<dbReference type="AlphaFoldDB" id="A0AAV7NUL2"/>
<reference evidence="2" key="1">
    <citation type="journal article" date="2022" name="bioRxiv">
        <title>Sequencing and chromosome-scale assembly of the giantPleurodeles waltlgenome.</title>
        <authorList>
            <person name="Brown T."/>
            <person name="Elewa A."/>
            <person name="Iarovenko S."/>
            <person name="Subramanian E."/>
            <person name="Araus A.J."/>
            <person name="Petzold A."/>
            <person name="Susuki M."/>
            <person name="Suzuki K.-i.T."/>
            <person name="Hayashi T."/>
            <person name="Toyoda A."/>
            <person name="Oliveira C."/>
            <person name="Osipova E."/>
            <person name="Leigh N.D."/>
            <person name="Simon A."/>
            <person name="Yun M.H."/>
        </authorList>
    </citation>
    <scope>NUCLEOTIDE SEQUENCE</scope>
    <source>
        <strain evidence="2">20211129_DDA</strain>
        <tissue evidence="2">Liver</tissue>
    </source>
</reference>
<dbReference type="EMBL" id="JANPWB010000012">
    <property type="protein sequence ID" value="KAJ1118309.1"/>
    <property type="molecule type" value="Genomic_DNA"/>
</dbReference>
<feature type="compositionally biased region" description="Basic and acidic residues" evidence="1">
    <location>
        <begin position="53"/>
        <end position="65"/>
    </location>
</feature>